<evidence type="ECO:0000313" key="2">
    <source>
        <dbReference type="Proteomes" id="UP000000602"/>
    </source>
</evidence>
<dbReference type="AlphaFoldDB" id="Q6AKU1"/>
<dbReference type="InterPro" id="IPR046901">
    <property type="entry name" value="ABC-3C_MC5"/>
</dbReference>
<gene>
    <name evidence="1" type="ordered locus">DP2305</name>
</gene>
<dbReference type="eggNOG" id="ENOG5032UZP">
    <property type="taxonomic scope" value="Bacteria"/>
</dbReference>
<name>Q6AKU1_DESPS</name>
<dbReference type="RefSeq" id="WP_011189546.1">
    <property type="nucleotide sequence ID" value="NC_006138.1"/>
</dbReference>
<proteinExistence type="predicted"/>
<reference evidence="2" key="1">
    <citation type="journal article" date="2004" name="Environ. Microbiol.">
        <title>The genome of Desulfotalea psychrophila, a sulfate-reducing bacterium from permanently cold Arctic sediments.</title>
        <authorList>
            <person name="Rabus R."/>
            <person name="Ruepp A."/>
            <person name="Frickey T."/>
            <person name="Rattei T."/>
            <person name="Fartmann B."/>
            <person name="Stark M."/>
            <person name="Bauer M."/>
            <person name="Zibat A."/>
            <person name="Lombardot T."/>
            <person name="Becker I."/>
            <person name="Amann J."/>
            <person name="Gellner K."/>
            <person name="Teeling H."/>
            <person name="Leuschner W.D."/>
            <person name="Gloeckner F.-O."/>
            <person name="Lupas A.N."/>
            <person name="Amann R."/>
            <person name="Klenk H.-P."/>
        </authorList>
    </citation>
    <scope>NUCLEOTIDE SEQUENCE [LARGE SCALE GENOMIC DNA]</scope>
    <source>
        <strain evidence="2">DSM 12343 / LSv54</strain>
    </source>
</reference>
<dbReference type="STRING" id="177439.DP2305"/>
<organism evidence="1 2">
    <name type="scientific">Desulfotalea psychrophila (strain LSv54 / DSM 12343)</name>
    <dbReference type="NCBI Taxonomy" id="177439"/>
    <lineage>
        <taxon>Bacteria</taxon>
        <taxon>Pseudomonadati</taxon>
        <taxon>Thermodesulfobacteriota</taxon>
        <taxon>Desulfobulbia</taxon>
        <taxon>Desulfobulbales</taxon>
        <taxon>Desulfocapsaceae</taxon>
        <taxon>Desulfotalea</taxon>
    </lineage>
</organism>
<keyword evidence="2" id="KW-1185">Reference proteome</keyword>
<protein>
    <submittedName>
        <fullName evidence="1">Uncharacterized protein</fullName>
    </submittedName>
</protein>
<evidence type="ECO:0000313" key="1">
    <source>
        <dbReference type="EMBL" id="CAG37034.1"/>
    </source>
</evidence>
<dbReference type="Pfam" id="PF20291">
    <property type="entry name" value="MC5"/>
    <property type="match status" value="1"/>
</dbReference>
<dbReference type="EMBL" id="CR522870">
    <property type="protein sequence ID" value="CAG37034.1"/>
    <property type="molecule type" value="Genomic_DNA"/>
</dbReference>
<accession>Q6AKU1</accession>
<dbReference type="HOGENOM" id="CLU_129804_0_0_7"/>
<sequence length="167" mass="19809">MIIYHPYKDANHCAYRLISIMYGTNNAVSRDFLNIADFYYLFPSKLKEINNWPRKNSNDYRAVKAIENCHENLDNAKMIFYEIKEIRHNTFLNLISRGIVIERNKHNQLYTMEQSLLPDSLIELLKKDEFRESEAYRIITQKMSKIPLNGDTGLKAKTSLLEHRYDN</sequence>
<dbReference type="KEGG" id="dps:DP2305"/>
<dbReference type="OrthoDB" id="9092598at2"/>
<dbReference type="Proteomes" id="UP000000602">
    <property type="component" value="Chromosome"/>
</dbReference>